<feature type="compositionally biased region" description="Polar residues" evidence="5">
    <location>
        <begin position="1303"/>
        <end position="1340"/>
    </location>
</feature>
<feature type="binding site" evidence="4">
    <location>
        <position position="71"/>
    </location>
    <ligand>
        <name>ATP</name>
        <dbReference type="ChEBI" id="CHEBI:30616"/>
    </ligand>
</feature>
<feature type="compositionally biased region" description="Polar residues" evidence="5">
    <location>
        <begin position="1151"/>
        <end position="1161"/>
    </location>
</feature>
<feature type="compositionally biased region" description="Low complexity" evidence="5">
    <location>
        <begin position="2047"/>
        <end position="2085"/>
    </location>
</feature>
<feature type="region of interest" description="Disordered" evidence="5">
    <location>
        <begin position="981"/>
        <end position="1132"/>
    </location>
</feature>
<keyword evidence="3 4" id="KW-0067">ATP-binding</keyword>
<feature type="compositionally biased region" description="Polar residues" evidence="5">
    <location>
        <begin position="2169"/>
        <end position="2180"/>
    </location>
</feature>
<dbReference type="InterPro" id="IPR000719">
    <property type="entry name" value="Prot_kinase_dom"/>
</dbReference>
<feature type="compositionally biased region" description="Polar residues" evidence="5">
    <location>
        <begin position="906"/>
        <end position="937"/>
    </location>
</feature>
<proteinExistence type="predicted"/>
<gene>
    <name evidence="7" type="ORF">EZS28_003719</name>
</gene>
<protein>
    <recommendedName>
        <fullName evidence="1">non-specific serine/threonine protein kinase</fullName>
        <ecNumber evidence="1">2.7.11.1</ecNumber>
    </recommendedName>
</protein>
<feature type="region of interest" description="Disordered" evidence="5">
    <location>
        <begin position="1880"/>
        <end position="1915"/>
    </location>
</feature>
<evidence type="ECO:0000259" key="6">
    <source>
        <dbReference type="PROSITE" id="PS50011"/>
    </source>
</evidence>
<reference evidence="7 8" key="1">
    <citation type="submission" date="2019-03" db="EMBL/GenBank/DDBJ databases">
        <title>Single cell metagenomics reveals metabolic interactions within the superorganism composed of flagellate Streblomastix strix and complex community of Bacteroidetes bacteria on its surface.</title>
        <authorList>
            <person name="Treitli S.C."/>
            <person name="Kolisko M."/>
            <person name="Husnik F."/>
            <person name="Keeling P."/>
            <person name="Hampl V."/>
        </authorList>
    </citation>
    <scope>NUCLEOTIDE SEQUENCE [LARGE SCALE GENOMIC DNA]</scope>
    <source>
        <strain evidence="7">ST1C</strain>
    </source>
</reference>
<feature type="compositionally biased region" description="Basic and acidic residues" evidence="5">
    <location>
        <begin position="495"/>
        <end position="508"/>
    </location>
</feature>
<dbReference type="PROSITE" id="PS00108">
    <property type="entry name" value="PROTEIN_KINASE_ST"/>
    <property type="match status" value="1"/>
</dbReference>
<feature type="compositionally biased region" description="Basic and acidic residues" evidence="5">
    <location>
        <begin position="945"/>
        <end position="966"/>
    </location>
</feature>
<evidence type="ECO:0000313" key="7">
    <source>
        <dbReference type="EMBL" id="KAA6400753.1"/>
    </source>
</evidence>
<dbReference type="EC" id="2.7.11.1" evidence="1"/>
<evidence type="ECO:0000256" key="5">
    <source>
        <dbReference type="SAM" id="MobiDB-lite"/>
    </source>
</evidence>
<feature type="compositionally biased region" description="Polar residues" evidence="5">
    <location>
        <begin position="1014"/>
        <end position="1038"/>
    </location>
</feature>
<feature type="compositionally biased region" description="Polar residues" evidence="5">
    <location>
        <begin position="2279"/>
        <end position="2288"/>
    </location>
</feature>
<keyword evidence="7" id="KW-0808">Transferase</keyword>
<feature type="region of interest" description="Disordered" evidence="5">
    <location>
        <begin position="2145"/>
        <end position="2708"/>
    </location>
</feature>
<feature type="compositionally biased region" description="Polar residues" evidence="5">
    <location>
        <begin position="2461"/>
        <end position="2472"/>
    </location>
</feature>
<feature type="region of interest" description="Disordered" evidence="5">
    <location>
        <begin position="348"/>
        <end position="428"/>
    </location>
</feature>
<dbReference type="GO" id="GO:0004674">
    <property type="term" value="F:protein serine/threonine kinase activity"/>
    <property type="evidence" value="ECO:0007669"/>
    <property type="project" value="UniProtKB-EC"/>
</dbReference>
<feature type="region of interest" description="Disordered" evidence="5">
    <location>
        <begin position="1145"/>
        <end position="1205"/>
    </location>
</feature>
<sequence>MAMRIGAVKLERPGLEDWYVFNPNDGEGKPGLRLNGTDILGAGSFGEVYKGSLVQKKEDGTYETLNSVAVKLEEIQFGIQSQLERESHIYTLMNGTTGFPRMHFYGETHGFRIMAMDYLGPSVEEMWERCNRRFSLKSVLMMAEQMITLIEELHKNGFIHRDIKPENFLVGFGKNSGVINMIDFGLAKRYTDPQTGAHIPCVRKHDFTGTLKYCSGNTHAGVEQSRRDDLEAVAYISIHLLKEFLPWDALMGLKLKQKLFSIGVMKRERSAAQLCSNMPEEFAIYLDYCRKLKFDAEPNYNYCRGLFHKVAANQGLSLDDNITDWNVNIIQNILQREKEQEKIKERELKKEKEREIEMEKAHKLEKERELELEKQKELEKERELELEKQKEQEKEKEQELEKMRQLQKEEERKRSEARDLEREQMRNERIKELQMRIDNLRLAFKQAEKDQENRNKQQGGRSTTRQSSRSAQDPDLIKIQLEKAERQLELYERQIKRDKDKEKQKQKELQQQTQVPSKLELETLKPKDILSKEDQQKDSETNKDNPEGSAPQPQQQQQQQQQPVPDPQIFWEEYHAQKRKEALERIKIRELKRMREKEKQIEKEIEEQMKLKEEKELREKFAREKEIEKIKQQLKDEEEKKNKLEQEEREQRKQIREKKLQELRDKRKQRESMKLLIKYEKGKSKDIENEKQDGNKDKEKEKENKQEKEKQQDKDKDKENKQENKKDQKLEQIKEQIKELEKEQEKEKAKIEEIKKEKVKENNQQLQQQQQPPEENKSVQLDIIDDDSSSGLASLVDTSQFELEQQEMEKKIQNEELLDKEKEGEEKLDRENKAKKLELLQQQEQELQRLQKQVDEIKALDDEEQSNSMEQTISFDSVSLDTNNQIHISLISQSNLASEFNFSNVEDGNQQQVENAKSPRQQFAQQTNPAQISQRKSTGGLIPLRDFKQDKISNMDTLGKNKDEEKLKDGINQTQAQNLVSHKSQLSLPPHSPKPSFIDINNETSNKNNETSSRGYSKEQQSNIQSKLKLQTQDSGSRLMSPPATTTTSSSSSSTTSIFSPQSQQANSNRTSSPITTNSQMNVNQNPTKILSPIGSISLSPINQPKTPDNIQYASASVSPSQILPPISPSQDSLKDFDTIQLSARDICPNSPETNTEQFGTQLLPDDFGDSPGTNKEQQLQKESKLKISEVSRDDPSPKRDQTPPISMIQSPIILQQQQQQQQQSGYNTLTKMSKSQTTAVLNKMSPTIRQSDQGGMMIQRPVSPKPSIIQLSKAKLSSREHQQQQQQQQTSNKAQNDKSPTREQQTPLHKNFSNPNLPISNDNQQNDLSSRSKSPQSGKQKFVIPELKMHLLSPNPQLQEFEKQQQISLDNKVNGSNSNADQQQKQLQQHQTSSSSSSSSKGPGPHLNPKLIEDIQLQAGSVKDRSKESKNLNQTNTSDLKKDKDKVKDKDVTKDKSDEEKDKLEQIAKRKKELEERRREIEEKKKKDETEDKRKKDDEEKKKNEDENRKKKEVDDKKKKELEEKRKEYDEKKKDSDDKRKEFDEKKKDIDDKKKDIDEKKKDSEDKRKDIDDKRKDVDDKKKDSEDKRKKEYDEKKKKEEEQRKKDEEERKRKDEELKKKREELERRRKEIEDRRRSKEIDQNSEIHDEDKIKKDIDDQIKKVDDQEKRRKTETDEKKKIQETEKKRNDDENEKKRKEEFEKIKKAEDEVQRKKQEIQLLMQMMQQTQEKTKTQSDEKEKENPKKEPDENSSSIKVSLSHPSKHKATNSLDDKSSYNERNITSPSQLQQQQQQQDVEQQKELDAEREKEKEKEKQILQMKERDLLKLPTKEKDNALIVLLRLALQQQQKLSDKSKQIQQLRSRVDELEKPISKLNVSFTSHRPQYHPQQDQSNSQAKSDREMNQYPSKSPQMSYAVPNQQLGSLFYNPVENASPTGDHSISFPIPTSPIVQSISPGQQQFIQEVKQLGFPQVAQFYDSQPENRRKSAHSRHVSVGTTSTFALLQGQNIQQNSPSPSPEPIIDQQIISYGPSQTQIDKDSNQQKQTTKSYSGHSRSSSQQMSGQHQSTQQLQPSQQSGSSTTKKGQTRQSVLNTANPGIFSPIAETDQLNQPTTPKQPNLIIDSINSLSPKSSQQQYLTASQLLNPTSPERTPLPTQPGHFKSVARKTVNNVDQYQIRSEQSKLRQSVGEKQIDNKERQYPDRQPAGGGLIPTNSQSGGRSKHLLDRSDIPILTSVSPQPYMGQNTTHHSRDTQNFSPTPISPANTGQSRTLKRSETLAYSPTLQREQNPHHEKNRSAGLNQFKSEGKEDESGNDKQDNVFRLFGDKPLLGKSSSSNKLDSTRSSKQDQESDGKHNRIPSFDKKKEEKYKRRDSQGQYIEQESGRSSTSDGGIDKSDRLDEIIANSYIPESNADKDFNQSQQFNSLKSGSRRSRSFMSLEPNISKPPSPIFSSQSGSGSDNFNKSNKTSVNQDKDSDSQSQSGKGSLYSSQTSGASRKTPLDNPQPFAPQTLSRSQTHADVNSEKESEQQKYKPSKNRDAEEDEGKQTLKSIRSSDQSQQKESKNTGDLSSSSSKSQIKTKSPMSTQYQQLTSPSPSQPSTHATSPQSHQTVFTSAFSSLISPTQTVHSSQSTQQPSQSSSSHQSSTSTSDQQHHQQPTQSTASQSQIHLPTQSSQSHPTPSNVSTQPLSSTSSSSSQVPPKNPNKH</sequence>
<evidence type="ECO:0000256" key="2">
    <source>
        <dbReference type="ARBA" id="ARBA00022741"/>
    </source>
</evidence>
<feature type="region of interest" description="Disordered" evidence="5">
    <location>
        <begin position="495"/>
        <end position="575"/>
    </location>
</feature>
<feature type="compositionally biased region" description="Low complexity" evidence="5">
    <location>
        <begin position="1719"/>
        <end position="1730"/>
    </location>
</feature>
<dbReference type="InterPro" id="IPR008271">
    <property type="entry name" value="Ser/Thr_kinase_AS"/>
</dbReference>
<feature type="compositionally biased region" description="Low complexity" evidence="5">
    <location>
        <begin position="551"/>
        <end position="563"/>
    </location>
</feature>
<feature type="compositionally biased region" description="Polar residues" evidence="5">
    <location>
        <begin position="1103"/>
        <end position="1116"/>
    </location>
</feature>
<feature type="domain" description="Protein kinase" evidence="6">
    <location>
        <begin position="34"/>
        <end position="356"/>
    </location>
</feature>
<keyword evidence="2 4" id="KW-0547">Nucleotide-binding</keyword>
<feature type="compositionally biased region" description="Basic and acidic residues" evidence="5">
    <location>
        <begin position="807"/>
        <end position="830"/>
    </location>
</feature>
<feature type="compositionally biased region" description="Basic and acidic residues" evidence="5">
    <location>
        <begin position="2522"/>
        <end position="2540"/>
    </location>
</feature>
<feature type="region of interest" description="Disordered" evidence="5">
    <location>
        <begin position="1273"/>
        <end position="1341"/>
    </location>
</feature>
<feature type="compositionally biased region" description="Low complexity" evidence="5">
    <location>
        <begin position="2571"/>
        <end position="2609"/>
    </location>
</feature>
<dbReference type="SMART" id="SM00220">
    <property type="entry name" value="S_TKc"/>
    <property type="match status" value="1"/>
</dbReference>
<dbReference type="InterPro" id="IPR050235">
    <property type="entry name" value="CK1_Ser-Thr_kinase"/>
</dbReference>
<dbReference type="InterPro" id="IPR011009">
    <property type="entry name" value="Kinase-like_dom_sf"/>
</dbReference>
<feature type="region of interest" description="Disordered" evidence="5">
    <location>
        <begin position="755"/>
        <end position="830"/>
    </location>
</feature>
<feature type="compositionally biased region" description="Polar residues" evidence="5">
    <location>
        <begin position="1906"/>
        <end position="1915"/>
    </location>
</feature>
<evidence type="ECO:0000256" key="1">
    <source>
        <dbReference type="ARBA" id="ARBA00012513"/>
    </source>
</evidence>
<feature type="region of interest" description="Disordered" evidence="5">
    <location>
        <begin position="1360"/>
        <end position="1825"/>
    </location>
</feature>
<dbReference type="PANTHER" id="PTHR11909">
    <property type="entry name" value="CASEIN KINASE-RELATED"/>
    <property type="match status" value="1"/>
</dbReference>
<dbReference type="Proteomes" id="UP000324800">
    <property type="component" value="Unassembled WGS sequence"/>
</dbReference>
<feature type="compositionally biased region" description="Polar residues" evidence="5">
    <location>
        <begin position="2376"/>
        <end position="2391"/>
    </location>
</feature>
<feature type="compositionally biased region" description="Basic and acidic residues" evidence="5">
    <location>
        <begin position="2393"/>
        <end position="2402"/>
    </location>
</feature>
<dbReference type="Pfam" id="PF00069">
    <property type="entry name" value="Pkinase"/>
    <property type="match status" value="1"/>
</dbReference>
<keyword evidence="7" id="KW-0418">Kinase</keyword>
<feature type="compositionally biased region" description="Basic and acidic residues" evidence="5">
    <location>
        <begin position="1440"/>
        <end position="1718"/>
    </location>
</feature>
<feature type="compositionally biased region" description="Low complexity" evidence="5">
    <location>
        <begin position="1045"/>
        <end position="1057"/>
    </location>
</feature>
<feature type="compositionally biased region" description="Low complexity" evidence="5">
    <location>
        <begin position="1117"/>
        <end position="1132"/>
    </location>
</feature>
<feature type="compositionally biased region" description="Low complexity" evidence="5">
    <location>
        <begin position="457"/>
        <end position="470"/>
    </location>
</feature>
<dbReference type="PROSITE" id="PS50011">
    <property type="entry name" value="PROTEIN_KINASE_DOM"/>
    <property type="match status" value="1"/>
</dbReference>
<feature type="compositionally biased region" description="Low complexity" evidence="5">
    <location>
        <begin position="1090"/>
        <end position="1102"/>
    </location>
</feature>
<evidence type="ECO:0000313" key="8">
    <source>
        <dbReference type="Proteomes" id="UP000324800"/>
    </source>
</evidence>
<feature type="compositionally biased region" description="Basic and acidic residues" evidence="5">
    <location>
        <begin position="2192"/>
        <end position="2202"/>
    </location>
</feature>
<feature type="compositionally biased region" description="Low complexity" evidence="5">
    <location>
        <begin position="1383"/>
        <end position="1401"/>
    </location>
</feature>
<name>A0A5J4X118_9EUKA</name>
<feature type="compositionally biased region" description="Basic and acidic residues" evidence="5">
    <location>
        <begin position="2341"/>
        <end position="2375"/>
    </location>
</feature>
<feature type="compositionally biased region" description="Polar residues" evidence="5">
    <location>
        <begin position="1058"/>
        <end position="1089"/>
    </location>
</feature>
<dbReference type="PROSITE" id="PS00107">
    <property type="entry name" value="PROTEIN_KINASE_ATP"/>
    <property type="match status" value="1"/>
</dbReference>
<dbReference type="SUPFAM" id="SSF56112">
    <property type="entry name" value="Protein kinase-like (PK-like)"/>
    <property type="match status" value="1"/>
</dbReference>
<dbReference type="InterPro" id="IPR017441">
    <property type="entry name" value="Protein_kinase_ATP_BS"/>
</dbReference>
<feature type="compositionally biased region" description="Basic and acidic residues" evidence="5">
    <location>
        <begin position="446"/>
        <end position="455"/>
    </location>
</feature>
<feature type="compositionally biased region" description="Polar residues" evidence="5">
    <location>
        <begin position="1880"/>
        <end position="1898"/>
    </location>
</feature>
<feature type="region of interest" description="Disordered" evidence="5">
    <location>
        <begin position="2033"/>
        <end position="2122"/>
    </location>
</feature>
<feature type="compositionally biased region" description="Polar residues" evidence="5">
    <location>
        <begin position="1360"/>
        <end position="1382"/>
    </location>
</feature>
<dbReference type="CDD" id="cd14016">
    <property type="entry name" value="STKc_CK1"/>
    <property type="match status" value="1"/>
</dbReference>
<dbReference type="Gene3D" id="1.10.510.10">
    <property type="entry name" value="Transferase(Phosphotransferase) domain 1"/>
    <property type="match status" value="1"/>
</dbReference>
<feature type="compositionally biased region" description="Low complexity" evidence="5">
    <location>
        <begin position="2451"/>
        <end position="2460"/>
    </location>
</feature>
<comment type="caution">
    <text evidence="7">The sequence shown here is derived from an EMBL/GenBank/DDBJ whole genome shotgun (WGS) entry which is preliminary data.</text>
</comment>
<dbReference type="GO" id="GO:0005524">
    <property type="term" value="F:ATP binding"/>
    <property type="evidence" value="ECO:0007669"/>
    <property type="project" value="UniProtKB-UniRule"/>
</dbReference>
<feature type="compositionally biased region" description="Low complexity" evidence="5">
    <location>
        <begin position="1788"/>
        <end position="1798"/>
    </location>
</feature>
<evidence type="ECO:0000256" key="3">
    <source>
        <dbReference type="ARBA" id="ARBA00022840"/>
    </source>
</evidence>
<dbReference type="EMBL" id="SNRW01000506">
    <property type="protein sequence ID" value="KAA6400753.1"/>
    <property type="molecule type" value="Genomic_DNA"/>
</dbReference>
<feature type="compositionally biased region" description="Polar residues" evidence="5">
    <location>
        <begin position="2610"/>
        <end position="2622"/>
    </location>
</feature>
<feature type="region of interest" description="Disordered" evidence="5">
    <location>
        <begin position="632"/>
        <end position="731"/>
    </location>
</feature>
<feature type="compositionally biased region" description="Basic and acidic residues" evidence="5">
    <location>
        <begin position="1179"/>
        <end position="1202"/>
    </location>
</feature>
<feature type="compositionally biased region" description="Low complexity" evidence="5">
    <location>
        <begin position="762"/>
        <end position="782"/>
    </location>
</feature>
<feature type="compositionally biased region" description="Polar residues" evidence="5">
    <location>
        <begin position="2108"/>
        <end position="2118"/>
    </location>
</feature>
<feature type="compositionally biased region" description="Basic and acidic residues" evidence="5">
    <location>
        <begin position="2306"/>
        <end position="2320"/>
    </location>
</feature>
<feature type="compositionally biased region" description="Basic and acidic residues" evidence="5">
    <location>
        <begin position="519"/>
        <end position="546"/>
    </location>
</feature>
<feature type="compositionally biased region" description="Polar residues" evidence="5">
    <location>
        <begin position="2549"/>
        <end position="2559"/>
    </location>
</feature>
<feature type="compositionally biased region" description="Polar residues" evidence="5">
    <location>
        <begin position="2488"/>
        <end position="2497"/>
    </location>
</feature>
<feature type="compositionally biased region" description="Polar residues" evidence="5">
    <location>
        <begin position="2419"/>
        <end position="2429"/>
    </location>
</feature>
<organism evidence="7 8">
    <name type="scientific">Streblomastix strix</name>
    <dbReference type="NCBI Taxonomy" id="222440"/>
    <lineage>
        <taxon>Eukaryota</taxon>
        <taxon>Metamonada</taxon>
        <taxon>Preaxostyla</taxon>
        <taxon>Oxymonadida</taxon>
        <taxon>Streblomastigidae</taxon>
        <taxon>Streblomastix</taxon>
    </lineage>
</organism>
<feature type="compositionally biased region" description="Low complexity" evidence="5">
    <location>
        <begin position="1001"/>
        <end position="1013"/>
    </location>
</feature>
<feature type="compositionally biased region" description="Basic and acidic residues" evidence="5">
    <location>
        <begin position="1799"/>
        <end position="1825"/>
    </location>
</feature>
<feature type="compositionally biased region" description="Polar residues" evidence="5">
    <location>
        <begin position="2235"/>
        <end position="2271"/>
    </location>
</feature>
<feature type="compositionally biased region" description="Basic and acidic residues" evidence="5">
    <location>
        <begin position="1731"/>
        <end position="1750"/>
    </location>
</feature>
<feature type="compositionally biased region" description="Polar residues" evidence="5">
    <location>
        <begin position="1753"/>
        <end position="1762"/>
    </location>
</feature>
<feature type="compositionally biased region" description="Low complexity" evidence="5">
    <location>
        <begin position="2623"/>
        <end position="2701"/>
    </location>
</feature>
<feature type="compositionally biased region" description="Polar residues" evidence="5">
    <location>
        <begin position="2509"/>
        <end position="2521"/>
    </location>
</feature>
<feature type="region of interest" description="Disordered" evidence="5">
    <location>
        <begin position="443"/>
        <end position="480"/>
    </location>
</feature>
<evidence type="ECO:0000256" key="4">
    <source>
        <dbReference type="PROSITE-ProRule" id="PRU10141"/>
    </source>
</evidence>
<feature type="region of interest" description="Disordered" evidence="5">
    <location>
        <begin position="906"/>
        <end position="966"/>
    </location>
</feature>
<accession>A0A5J4X118</accession>